<dbReference type="GO" id="GO:0000160">
    <property type="term" value="P:phosphorelay signal transduction system"/>
    <property type="evidence" value="ECO:0007669"/>
    <property type="project" value="InterPro"/>
</dbReference>
<dbReference type="RefSeq" id="WP_116172493.1">
    <property type="nucleotide sequence ID" value="NZ_CP144375.1"/>
</dbReference>
<evidence type="ECO:0000256" key="7">
    <source>
        <dbReference type="SAM" id="MobiDB-lite"/>
    </source>
</evidence>
<dbReference type="PROSITE" id="PS50005">
    <property type="entry name" value="TPR"/>
    <property type="match status" value="1"/>
</dbReference>
<dbReference type="InterPro" id="IPR036388">
    <property type="entry name" value="WH-like_DNA-bd_sf"/>
</dbReference>
<dbReference type="GO" id="GO:0043531">
    <property type="term" value="F:ADP binding"/>
    <property type="evidence" value="ECO:0007669"/>
    <property type="project" value="InterPro"/>
</dbReference>
<evidence type="ECO:0000256" key="1">
    <source>
        <dbReference type="ARBA" id="ARBA00005820"/>
    </source>
</evidence>
<dbReference type="Pfam" id="PF13176">
    <property type="entry name" value="TPR_7"/>
    <property type="match status" value="1"/>
</dbReference>
<dbReference type="PANTHER" id="PTHR35807:SF1">
    <property type="entry name" value="TRANSCRIPTIONAL REGULATOR REDD"/>
    <property type="match status" value="1"/>
</dbReference>
<dbReference type="AlphaFoldDB" id="A0A3E0IAB1"/>
<dbReference type="CDD" id="cd00383">
    <property type="entry name" value="trans_reg_C"/>
    <property type="match status" value="1"/>
</dbReference>
<dbReference type="InterPro" id="IPR019734">
    <property type="entry name" value="TPR_rpt"/>
</dbReference>
<evidence type="ECO:0000256" key="2">
    <source>
        <dbReference type="ARBA" id="ARBA00023015"/>
    </source>
</evidence>
<evidence type="ECO:0000256" key="4">
    <source>
        <dbReference type="ARBA" id="ARBA00023163"/>
    </source>
</evidence>
<dbReference type="Proteomes" id="UP000256269">
    <property type="component" value="Unassembled WGS sequence"/>
</dbReference>
<dbReference type="GO" id="GO:0006355">
    <property type="term" value="P:regulation of DNA-templated transcription"/>
    <property type="evidence" value="ECO:0007669"/>
    <property type="project" value="InterPro"/>
</dbReference>
<dbReference type="Gene3D" id="1.25.40.10">
    <property type="entry name" value="Tetratricopeptide repeat domain"/>
    <property type="match status" value="2"/>
</dbReference>
<dbReference type="Pfam" id="PF03704">
    <property type="entry name" value="BTAD"/>
    <property type="match status" value="1"/>
</dbReference>
<accession>A0A3E0IAB1</accession>
<evidence type="ECO:0000259" key="8">
    <source>
        <dbReference type="PROSITE" id="PS51755"/>
    </source>
</evidence>
<dbReference type="SMART" id="SM01043">
    <property type="entry name" value="BTAD"/>
    <property type="match status" value="1"/>
</dbReference>
<feature type="repeat" description="TPR" evidence="5">
    <location>
        <begin position="735"/>
        <end position="768"/>
    </location>
</feature>
<dbReference type="GO" id="GO:0003677">
    <property type="term" value="F:DNA binding"/>
    <property type="evidence" value="ECO:0007669"/>
    <property type="project" value="UniProtKB-UniRule"/>
</dbReference>
<dbReference type="PANTHER" id="PTHR35807">
    <property type="entry name" value="TRANSCRIPTIONAL REGULATOR REDD-RELATED"/>
    <property type="match status" value="1"/>
</dbReference>
<dbReference type="InterPro" id="IPR051677">
    <property type="entry name" value="AfsR-DnrI-RedD_regulator"/>
</dbReference>
<dbReference type="Pfam" id="PF00486">
    <property type="entry name" value="Trans_reg_C"/>
    <property type="match status" value="1"/>
</dbReference>
<organism evidence="9 10">
    <name type="scientific">Kutzneria buriramensis</name>
    <dbReference type="NCBI Taxonomy" id="1045776"/>
    <lineage>
        <taxon>Bacteria</taxon>
        <taxon>Bacillati</taxon>
        <taxon>Actinomycetota</taxon>
        <taxon>Actinomycetes</taxon>
        <taxon>Pseudonocardiales</taxon>
        <taxon>Pseudonocardiaceae</taxon>
        <taxon>Kutzneria</taxon>
    </lineage>
</organism>
<dbReference type="PRINTS" id="PR00364">
    <property type="entry name" value="DISEASERSIST"/>
</dbReference>
<feature type="DNA-binding region" description="OmpR/PhoB-type" evidence="6">
    <location>
        <begin position="3"/>
        <end position="108"/>
    </location>
</feature>
<sequence>MPVPETDPGSTIRVEVLGPVRAWRGDVEIDLGAPRQRAVLAVLASNAGRAVSRSELIDSLWGESAPASAEGSVHTYVAGLRRALEPERTNRAPSQVLASVGSGYLLRLPESQVDLTAFENHLVAMREAGADPQSALAHVESAISLWRGTPLSGIPGPFSELERTRLAELYLTAVEHRASLMLRAGRATDVVAELSRVVHEHPLRERLRGLLMSGLYQCGRQAEALEVYAETRRMLVAELGVQPGPELRSLHERILANDPDLADRAPRTVPAARAAHVVPAQLPHDINTFTGRETEIALLRQYLDTTERGVLIAAIDGIAGIGKTALAVHFAHQIADRFPDGQLYVNLRGFDPNQPALSAIDALGQLLRGLGVEAHQVPSAADEQASMYRSLVAGKRILVVLDNAASTDQLRSLLPGSQTCMVLVTSRNRLGGLVARDGAYRITLDVLSAGESRELLVRSVGEERLTGCPGSLATLAERCGHLPLALRIIAANLAARPHMTVNDLTEALSHEQDRLDVLASPDDETTAVRAVFSWSYHALKPEAARMFRLLGLHPGPEIGTAAAAALTDAPLTATRRMLDGLSSCHLVEVIGRDRYRLHDLLRVYAGERALAEEPPDERAAACRRLMSWHLHTAAAADHMLMPQNRPVPLEPVLPNCEPLAFETYHQALAWLEQERCNLVAACQAAGRLGDHETAWKLPAALVYFLELRSYWEDWIATQQVAVDAARALGVAEIEALALRSLGNAYWRRSRYDDALDCFQQGLGITQRLGDQQGTATLLYDIGAASRLGDESLRHLREAFRIFSELGDRRYEGLTLCKLARTHRSRGEVDEALKHLRQSLEIVHELGDRRCEAFGRLELARIHMDLGDFGDTLDNAQWAREVFRELGDRHGEACALHVCGTAYEALGDQARSRETLQAAATLYAEIGDPRADEIRTRLNPGESRSQTPRM</sequence>
<dbReference type="CDD" id="cd15831">
    <property type="entry name" value="BTAD"/>
    <property type="match status" value="1"/>
</dbReference>
<evidence type="ECO:0000313" key="9">
    <source>
        <dbReference type="EMBL" id="REH55607.1"/>
    </source>
</evidence>
<dbReference type="Pfam" id="PF13191">
    <property type="entry name" value="AAA_16"/>
    <property type="match status" value="1"/>
</dbReference>
<evidence type="ECO:0000313" key="10">
    <source>
        <dbReference type="Proteomes" id="UP000256269"/>
    </source>
</evidence>
<feature type="region of interest" description="Disordered" evidence="7">
    <location>
        <begin position="930"/>
        <end position="949"/>
    </location>
</feature>
<keyword evidence="5" id="KW-0802">TPR repeat</keyword>
<dbReference type="Gene3D" id="1.10.10.10">
    <property type="entry name" value="Winged helix-like DNA-binding domain superfamily/Winged helix DNA-binding domain"/>
    <property type="match status" value="1"/>
</dbReference>
<dbReference type="InterPro" id="IPR016032">
    <property type="entry name" value="Sig_transdc_resp-reg_C-effctor"/>
</dbReference>
<dbReference type="SUPFAM" id="SSF48452">
    <property type="entry name" value="TPR-like"/>
    <property type="match status" value="2"/>
</dbReference>
<dbReference type="OrthoDB" id="4507225at2"/>
<dbReference type="Gene3D" id="3.40.50.300">
    <property type="entry name" value="P-loop containing nucleotide triphosphate hydrolases"/>
    <property type="match status" value="1"/>
</dbReference>
<dbReference type="SUPFAM" id="SSF46894">
    <property type="entry name" value="C-terminal effector domain of the bipartite response regulators"/>
    <property type="match status" value="1"/>
</dbReference>
<dbReference type="InterPro" id="IPR041664">
    <property type="entry name" value="AAA_16"/>
</dbReference>
<dbReference type="PROSITE" id="PS51755">
    <property type="entry name" value="OMPR_PHOB"/>
    <property type="match status" value="1"/>
</dbReference>
<dbReference type="SMART" id="SM00028">
    <property type="entry name" value="TPR"/>
    <property type="match status" value="4"/>
</dbReference>
<comment type="similarity">
    <text evidence="1">Belongs to the AfsR/DnrI/RedD regulatory family.</text>
</comment>
<dbReference type="InterPro" id="IPR005158">
    <property type="entry name" value="BTAD"/>
</dbReference>
<dbReference type="SMART" id="SM00862">
    <property type="entry name" value="Trans_reg_C"/>
    <property type="match status" value="1"/>
</dbReference>
<evidence type="ECO:0000256" key="3">
    <source>
        <dbReference type="ARBA" id="ARBA00023125"/>
    </source>
</evidence>
<dbReference type="InterPro" id="IPR027417">
    <property type="entry name" value="P-loop_NTPase"/>
</dbReference>
<keyword evidence="4" id="KW-0804">Transcription</keyword>
<feature type="domain" description="OmpR/PhoB-type" evidence="8">
    <location>
        <begin position="3"/>
        <end position="108"/>
    </location>
</feature>
<keyword evidence="2" id="KW-0805">Transcription regulation</keyword>
<reference evidence="9 10" key="1">
    <citation type="submission" date="2018-08" db="EMBL/GenBank/DDBJ databases">
        <title>Genomic Encyclopedia of Archaeal and Bacterial Type Strains, Phase II (KMG-II): from individual species to whole genera.</title>
        <authorList>
            <person name="Goeker M."/>
        </authorList>
    </citation>
    <scope>NUCLEOTIDE SEQUENCE [LARGE SCALE GENOMIC DNA]</scope>
    <source>
        <strain evidence="9 10">DSM 45791</strain>
    </source>
</reference>
<proteinExistence type="inferred from homology"/>
<evidence type="ECO:0000256" key="6">
    <source>
        <dbReference type="PROSITE-ProRule" id="PRU01091"/>
    </source>
</evidence>
<dbReference type="SUPFAM" id="SSF52540">
    <property type="entry name" value="P-loop containing nucleoside triphosphate hydrolases"/>
    <property type="match status" value="1"/>
</dbReference>
<gene>
    <name evidence="9" type="ORF">BCF44_101631</name>
</gene>
<dbReference type="Pfam" id="PF13424">
    <property type="entry name" value="TPR_12"/>
    <property type="match status" value="1"/>
</dbReference>
<dbReference type="InterPro" id="IPR011990">
    <property type="entry name" value="TPR-like_helical_dom_sf"/>
</dbReference>
<comment type="caution">
    <text evidence="9">The sequence shown here is derived from an EMBL/GenBank/DDBJ whole genome shotgun (WGS) entry which is preliminary data.</text>
</comment>
<keyword evidence="10" id="KW-1185">Reference proteome</keyword>
<dbReference type="InterPro" id="IPR001867">
    <property type="entry name" value="OmpR/PhoB-type_DNA-bd"/>
</dbReference>
<keyword evidence="3 6" id="KW-0238">DNA-binding</keyword>
<protein>
    <submittedName>
        <fullName evidence="9">DNA-binding SARP family transcriptional activator</fullName>
    </submittedName>
</protein>
<name>A0A3E0IAB1_9PSEU</name>
<evidence type="ECO:0000256" key="5">
    <source>
        <dbReference type="PROSITE-ProRule" id="PRU00339"/>
    </source>
</evidence>
<dbReference type="EMBL" id="QUNO01000001">
    <property type="protein sequence ID" value="REH55607.1"/>
    <property type="molecule type" value="Genomic_DNA"/>
</dbReference>